<dbReference type="GO" id="GO:0005524">
    <property type="term" value="F:ATP binding"/>
    <property type="evidence" value="ECO:0007669"/>
    <property type="project" value="UniProtKB-KW"/>
</dbReference>
<feature type="region of interest" description="Disordered" evidence="3">
    <location>
        <begin position="357"/>
        <end position="389"/>
    </location>
</feature>
<dbReference type="PANTHER" id="PTHR16305:SF35">
    <property type="entry name" value="TRANSCRIPTIONAL ACTIVATOR DOMAIN"/>
    <property type="match status" value="1"/>
</dbReference>
<dbReference type="EMBL" id="JACKSJ010000098">
    <property type="protein sequence ID" value="MCV7170851.1"/>
    <property type="molecule type" value="Genomic_DNA"/>
</dbReference>
<feature type="non-terminal residue" evidence="5">
    <location>
        <position position="389"/>
    </location>
</feature>
<comment type="caution">
    <text evidence="5">The sequence shown here is derived from an EMBL/GenBank/DDBJ whole genome shotgun (WGS) entry which is preliminary data.</text>
</comment>
<dbReference type="GO" id="GO:0005737">
    <property type="term" value="C:cytoplasm"/>
    <property type="evidence" value="ECO:0007669"/>
    <property type="project" value="TreeGrafter"/>
</dbReference>
<reference evidence="5" key="2">
    <citation type="journal article" date="2022" name="BMC Genomics">
        <title>Comparative genome analysis of mycobacteria focusing on tRNA and non-coding RNA.</title>
        <authorList>
            <person name="Behra P.R.K."/>
            <person name="Pettersson B.M.F."/>
            <person name="Ramesh M."/>
            <person name="Das S."/>
            <person name="Dasgupta S."/>
            <person name="Kirsebom L.A."/>
        </authorList>
    </citation>
    <scope>NUCLEOTIDE SEQUENCE</scope>
    <source>
        <strain evidence="5">DSM 44615</strain>
    </source>
</reference>
<evidence type="ECO:0000256" key="1">
    <source>
        <dbReference type="ARBA" id="ARBA00022741"/>
    </source>
</evidence>
<evidence type="ECO:0000256" key="2">
    <source>
        <dbReference type="ARBA" id="ARBA00022840"/>
    </source>
</evidence>
<organism evidence="5 6">
    <name type="scientific">[Mycobacterium] manitobense</name>
    <dbReference type="NCBI Taxonomy" id="190147"/>
    <lineage>
        <taxon>Bacteria</taxon>
        <taxon>Bacillati</taxon>
        <taxon>Actinomycetota</taxon>
        <taxon>Actinomycetes</taxon>
        <taxon>Mycobacteriales</taxon>
        <taxon>Mycobacteriaceae</taxon>
        <taxon>Mycolicibacterium</taxon>
    </lineage>
</organism>
<dbReference type="InterPro" id="IPR027417">
    <property type="entry name" value="P-loop_NTPase"/>
</dbReference>
<dbReference type="PANTHER" id="PTHR16305">
    <property type="entry name" value="TESTICULAR SOLUBLE ADENYLYL CYCLASE"/>
    <property type="match status" value="1"/>
</dbReference>
<evidence type="ECO:0000313" key="5">
    <source>
        <dbReference type="EMBL" id="MCV7170851.1"/>
    </source>
</evidence>
<sequence>MAGRGRGQRLRGRSGESEALRALLAAARSGSGQALVLRGEAGVGKTALLEQLVESAAGFHIARVGGVESDMELAFAGLQQLCAPLLGQLDSLPEPQREALNVAFGRGAGPTPDRFLVGLAVLSLMAAAADDQPLLCIVDDAQWLDEVSVQTLAFVARRLLAEPVAIVCAARDEGAEALAGLPTLAVGGLSDSDARELLDSVMVGRIDPRVRDRVVAETRGNPLALLEVPRNNPSSELGGGYFAVGAGRSAGQIEEGFIRRIEALPHDTRKLLLLAAAEPVGDAAVFLGAATHLGIPVGALGPAEAEELIEFAGRIRFRHPLVRSAVYRAADLSERRAVHQALADATDPELDPDRRAWHAATAATGPDDAVAAELEASADRAQSRGGIAA</sequence>
<dbReference type="GO" id="GO:0004016">
    <property type="term" value="F:adenylate cyclase activity"/>
    <property type="evidence" value="ECO:0007669"/>
    <property type="project" value="TreeGrafter"/>
</dbReference>
<keyword evidence="6" id="KW-1185">Reference proteome</keyword>
<evidence type="ECO:0000313" key="6">
    <source>
        <dbReference type="Proteomes" id="UP001140293"/>
    </source>
</evidence>
<gene>
    <name evidence="5" type="ORF">H7I41_13105</name>
</gene>
<dbReference type="RefSeq" id="WP_264013038.1">
    <property type="nucleotide sequence ID" value="NZ_JACKSJ010000098.1"/>
</dbReference>
<reference evidence="5" key="1">
    <citation type="submission" date="2020-07" db="EMBL/GenBank/DDBJ databases">
        <authorList>
            <person name="Pettersson B.M.F."/>
            <person name="Behra P.R.K."/>
            <person name="Ramesh M."/>
            <person name="Das S."/>
            <person name="Dasgupta S."/>
            <person name="Kirsebom L.A."/>
        </authorList>
    </citation>
    <scope>NUCLEOTIDE SEQUENCE</scope>
    <source>
        <strain evidence="5">DSM 44615</strain>
    </source>
</reference>
<dbReference type="InterPro" id="IPR041664">
    <property type="entry name" value="AAA_16"/>
</dbReference>
<accession>A0A9X3BVT8</accession>
<dbReference type="Gene3D" id="3.40.50.300">
    <property type="entry name" value="P-loop containing nucleotide triphosphate hydrolases"/>
    <property type="match status" value="1"/>
</dbReference>
<protein>
    <submittedName>
        <fullName evidence="5">AAA family ATPase</fullName>
    </submittedName>
</protein>
<keyword evidence="1" id="KW-0547">Nucleotide-binding</keyword>
<proteinExistence type="predicted"/>
<feature type="domain" description="Orc1-like AAA ATPase" evidence="4">
    <location>
        <begin position="9"/>
        <end position="167"/>
    </location>
</feature>
<dbReference type="SUPFAM" id="SSF52540">
    <property type="entry name" value="P-loop containing nucleoside triphosphate hydrolases"/>
    <property type="match status" value="1"/>
</dbReference>
<keyword evidence="2" id="KW-0067">ATP-binding</keyword>
<dbReference type="Pfam" id="PF13191">
    <property type="entry name" value="AAA_16"/>
    <property type="match status" value="1"/>
</dbReference>
<dbReference type="AlphaFoldDB" id="A0A9X3BVT8"/>
<evidence type="ECO:0000259" key="4">
    <source>
        <dbReference type="Pfam" id="PF13191"/>
    </source>
</evidence>
<evidence type="ECO:0000256" key="3">
    <source>
        <dbReference type="SAM" id="MobiDB-lite"/>
    </source>
</evidence>
<dbReference type="Proteomes" id="UP001140293">
    <property type="component" value="Unassembled WGS sequence"/>
</dbReference>
<name>A0A9X3BVT8_9MYCO</name>